<feature type="coiled-coil region" evidence="1">
    <location>
        <begin position="393"/>
        <end position="429"/>
    </location>
</feature>
<reference evidence="4 5" key="2">
    <citation type="submission" date="2016-08" db="EMBL/GenBank/DDBJ databases">
        <title>Pervasive Adenine N6-methylation of Active Genes in Fungi.</title>
        <authorList>
            <consortium name="DOE Joint Genome Institute"/>
            <person name="Mondo S.J."/>
            <person name="Dannebaum R.O."/>
            <person name="Kuo R.C."/>
            <person name="Labutti K."/>
            <person name="Haridas S."/>
            <person name="Kuo A."/>
            <person name="Salamov A."/>
            <person name="Ahrendt S.R."/>
            <person name="Lipzen A."/>
            <person name="Sullivan W."/>
            <person name="Andreopoulos W.B."/>
            <person name="Clum A."/>
            <person name="Lindquist E."/>
            <person name="Daum C."/>
            <person name="Ramamoorthy G.K."/>
            <person name="Gryganskyi A."/>
            <person name="Culley D."/>
            <person name="Magnuson J.K."/>
            <person name="James T.Y."/>
            <person name="O'Malley M.A."/>
            <person name="Stajich J.E."/>
            <person name="Spatafora J.W."/>
            <person name="Visel A."/>
            <person name="Grigoriev I.V."/>
        </authorList>
    </citation>
    <scope>NUCLEOTIDE SEQUENCE [LARGE SCALE GENOMIC DNA]</scope>
    <source>
        <strain evidence="4 5">S4</strain>
    </source>
</reference>
<feature type="domain" description="Thc1 RRM" evidence="3">
    <location>
        <begin position="231"/>
        <end position="300"/>
    </location>
</feature>
<evidence type="ECO:0000256" key="2">
    <source>
        <dbReference type="SAM" id="MobiDB-lite"/>
    </source>
</evidence>
<dbReference type="Proteomes" id="UP000193944">
    <property type="component" value="Unassembled WGS sequence"/>
</dbReference>
<keyword evidence="1" id="KW-0175">Coiled coil</keyword>
<dbReference type="Pfam" id="PF22877">
    <property type="entry name" value="RRM_Thc1"/>
    <property type="match status" value="1"/>
</dbReference>
<feature type="compositionally biased region" description="Basic residues" evidence="2">
    <location>
        <begin position="77"/>
        <end position="86"/>
    </location>
</feature>
<feature type="compositionally biased region" description="Acidic residues" evidence="2">
    <location>
        <begin position="146"/>
        <end position="164"/>
    </location>
</feature>
<accession>A0A1Y1WZ89</accession>
<feature type="compositionally biased region" description="Basic and acidic residues" evidence="2">
    <location>
        <begin position="333"/>
        <end position="348"/>
    </location>
</feature>
<reference evidence="4 5" key="1">
    <citation type="submission" date="2016-08" db="EMBL/GenBank/DDBJ databases">
        <title>A Parts List for Fungal Cellulosomes Revealed by Comparative Genomics.</title>
        <authorList>
            <consortium name="DOE Joint Genome Institute"/>
            <person name="Haitjema C.H."/>
            <person name="Gilmore S.P."/>
            <person name="Henske J.K."/>
            <person name="Solomon K.V."/>
            <person name="De Groot R."/>
            <person name="Kuo A."/>
            <person name="Mondo S.J."/>
            <person name="Salamov A.A."/>
            <person name="Labutti K."/>
            <person name="Zhao Z."/>
            <person name="Chiniquy J."/>
            <person name="Barry K."/>
            <person name="Brewer H.M."/>
            <person name="Purvine S.O."/>
            <person name="Wright A.T."/>
            <person name="Boxma B."/>
            <person name="Van Alen T."/>
            <person name="Hackstein J.H."/>
            <person name="Baker S.E."/>
            <person name="Grigoriev I.V."/>
            <person name="O'Malley M.A."/>
        </authorList>
    </citation>
    <scope>NUCLEOTIDE SEQUENCE [LARGE SCALE GENOMIC DNA]</scope>
    <source>
        <strain evidence="4 5">S4</strain>
    </source>
</reference>
<evidence type="ECO:0000256" key="1">
    <source>
        <dbReference type="SAM" id="Coils"/>
    </source>
</evidence>
<feature type="compositionally biased region" description="Basic and acidic residues" evidence="2">
    <location>
        <begin position="37"/>
        <end position="53"/>
    </location>
</feature>
<keyword evidence="5" id="KW-1185">Reference proteome</keyword>
<gene>
    <name evidence="4" type="ORF">BCR32DRAFT_269902</name>
</gene>
<dbReference type="Gene3D" id="3.30.70.330">
    <property type="match status" value="1"/>
</dbReference>
<dbReference type="InterPro" id="IPR012677">
    <property type="entry name" value="Nucleotide-bd_a/b_plait_sf"/>
</dbReference>
<feature type="compositionally biased region" description="Polar residues" evidence="2">
    <location>
        <begin position="1"/>
        <end position="17"/>
    </location>
</feature>
<comment type="caution">
    <text evidence="4">The sequence shown here is derived from an EMBL/GenBank/DDBJ whole genome shotgun (WGS) entry which is preliminary data.</text>
</comment>
<dbReference type="InterPro" id="IPR053800">
    <property type="entry name" value="Thc1_RRM"/>
</dbReference>
<feature type="compositionally biased region" description="Acidic residues" evidence="2">
    <location>
        <begin position="303"/>
        <end position="325"/>
    </location>
</feature>
<feature type="region of interest" description="Disordered" evidence="2">
    <location>
        <begin position="302"/>
        <end position="377"/>
    </location>
</feature>
<dbReference type="EMBL" id="MCFG01000199">
    <property type="protein sequence ID" value="ORX78752.1"/>
    <property type="molecule type" value="Genomic_DNA"/>
</dbReference>
<proteinExistence type="predicted"/>
<feature type="compositionally biased region" description="Polar residues" evidence="2">
    <location>
        <begin position="349"/>
        <end position="362"/>
    </location>
</feature>
<dbReference type="AlphaFoldDB" id="A0A1Y1WZ89"/>
<organism evidence="4 5">
    <name type="scientific">Anaeromyces robustus</name>
    <dbReference type="NCBI Taxonomy" id="1754192"/>
    <lineage>
        <taxon>Eukaryota</taxon>
        <taxon>Fungi</taxon>
        <taxon>Fungi incertae sedis</taxon>
        <taxon>Chytridiomycota</taxon>
        <taxon>Chytridiomycota incertae sedis</taxon>
        <taxon>Neocallimastigomycetes</taxon>
        <taxon>Neocallimastigales</taxon>
        <taxon>Neocallimastigaceae</taxon>
        <taxon>Anaeromyces</taxon>
    </lineage>
</organism>
<evidence type="ECO:0000313" key="4">
    <source>
        <dbReference type="EMBL" id="ORX78752.1"/>
    </source>
</evidence>
<feature type="region of interest" description="Disordered" evidence="2">
    <location>
        <begin position="179"/>
        <end position="202"/>
    </location>
</feature>
<feature type="compositionally biased region" description="Basic and acidic residues" evidence="2">
    <location>
        <begin position="90"/>
        <end position="105"/>
    </location>
</feature>
<name>A0A1Y1WZ89_9FUNG</name>
<dbReference type="PANTHER" id="PTHR21678">
    <property type="entry name" value="GROWTH INHIBITION AND DIFFERENTIATION RELATED PROTEIN 88"/>
    <property type="match status" value="1"/>
</dbReference>
<protein>
    <recommendedName>
        <fullName evidence="3">Thc1 RRM domain-containing protein</fullName>
    </recommendedName>
</protein>
<sequence>MSDKSTPSSTPSNNGHTVQKKKSFRNRKKSNSNLKVKPLEQLDGKKENTDKIPKNQVNKENIDNKKPEVEKKEVDKKKNRYHKKKSINNMKKDESKTETVNDAKSDVASNASEKQDLKKSASKQYLNQKKKRKSKMNLKAEKAEKAEEEQPQPTQPEEDNSDDELITHLTYLSMKRVEMEKEEEEQHLNNPQPQTQAHKYPKKQAYKPYTKANKRKKELPTYDENIIRRVLDCYDFPEAYLTSTFFEIFKDFKDNFQINWINEHRALLIFDNEENATKAYLQKRNESEFNIKPYENPIKEYSEYSDEENESGEDQDQDQGYEQEENQISKQPKKYEKEVKYPPHETHKTIQTNSKITHISNETQEKPVRRQRPVTSDAVARRLIANALGVKPKEKTEEEKEIDRKKFEEARAKKLAERLERQKRLQENSDIFNE</sequence>
<feature type="compositionally biased region" description="Basic and acidic residues" evidence="2">
    <location>
        <begin position="60"/>
        <end position="76"/>
    </location>
</feature>
<evidence type="ECO:0000313" key="5">
    <source>
        <dbReference type="Proteomes" id="UP000193944"/>
    </source>
</evidence>
<feature type="compositionally biased region" description="Basic residues" evidence="2">
    <location>
        <begin position="18"/>
        <end position="30"/>
    </location>
</feature>
<dbReference type="OrthoDB" id="5418203at2759"/>
<feature type="region of interest" description="Disordered" evidence="2">
    <location>
        <begin position="1"/>
        <end position="164"/>
    </location>
</feature>
<dbReference type="InterPro" id="IPR039884">
    <property type="entry name" value="R3HC1/R3HCL"/>
</dbReference>
<feature type="compositionally biased region" description="Polar residues" evidence="2">
    <location>
        <begin position="188"/>
        <end position="197"/>
    </location>
</feature>
<dbReference type="PANTHER" id="PTHR21678:SF0">
    <property type="entry name" value="C3H1-TYPE DOMAIN-CONTAINING PROTEIN"/>
    <property type="match status" value="1"/>
</dbReference>
<evidence type="ECO:0000259" key="3">
    <source>
        <dbReference type="Pfam" id="PF22877"/>
    </source>
</evidence>